<protein>
    <recommendedName>
        <fullName evidence="3">NAD(+)--protein-arginine ADP-ribosyltransferase</fullName>
    </recommendedName>
</protein>
<comment type="caution">
    <text evidence="1">The sequence shown here is derived from an EMBL/GenBank/DDBJ whole genome shotgun (WGS) entry which is preliminary data.</text>
</comment>
<dbReference type="Gene3D" id="3.90.176.10">
    <property type="entry name" value="Toxin ADP-ribosyltransferase, Chain A, domain 1"/>
    <property type="match status" value="1"/>
</dbReference>
<evidence type="ECO:0000313" key="2">
    <source>
        <dbReference type="Proteomes" id="UP000559010"/>
    </source>
</evidence>
<dbReference type="AlphaFoldDB" id="A0A848J7M6"/>
<evidence type="ECO:0000313" key="1">
    <source>
        <dbReference type="EMBL" id="NMM50490.1"/>
    </source>
</evidence>
<sequence length="75" mass="8432">METDIADDFMSRKGGSVVLVIEPKSGKSIGEISAAFESEILFKSKTKFEVVSKSYRPRFTPNDPLVREIHIKEVD</sequence>
<reference evidence="1 2" key="1">
    <citation type="submission" date="2020-04" db="EMBL/GenBank/DDBJ databases">
        <title>Flammeovirgaceae bacterium KN852 isolated from deep sea.</title>
        <authorList>
            <person name="Zhang D.-C."/>
        </authorList>
    </citation>
    <scope>NUCLEOTIDE SEQUENCE [LARGE SCALE GENOMIC DNA]</scope>
    <source>
        <strain evidence="1 2">KN852</strain>
    </source>
</reference>
<dbReference type="RefSeq" id="WP_169684857.1">
    <property type="nucleotide sequence ID" value="NZ_JABBNU010000013.1"/>
</dbReference>
<name>A0A848J7M6_9BACT</name>
<keyword evidence="2" id="KW-1185">Reference proteome</keyword>
<evidence type="ECO:0008006" key="3">
    <source>
        <dbReference type="Google" id="ProtNLM"/>
    </source>
</evidence>
<dbReference type="EMBL" id="JABBNU010000013">
    <property type="protein sequence ID" value="NMM50490.1"/>
    <property type="molecule type" value="Genomic_DNA"/>
</dbReference>
<dbReference type="Proteomes" id="UP000559010">
    <property type="component" value="Unassembled WGS sequence"/>
</dbReference>
<organism evidence="1 2">
    <name type="scientific">Marinigracilibium pacificum</name>
    <dbReference type="NCBI Taxonomy" id="2729599"/>
    <lineage>
        <taxon>Bacteria</taxon>
        <taxon>Pseudomonadati</taxon>
        <taxon>Bacteroidota</taxon>
        <taxon>Cytophagia</taxon>
        <taxon>Cytophagales</taxon>
        <taxon>Flammeovirgaceae</taxon>
        <taxon>Marinigracilibium</taxon>
    </lineage>
</organism>
<accession>A0A848J7M6</accession>
<gene>
    <name evidence="1" type="ORF">HH304_18920</name>
</gene>
<proteinExistence type="predicted"/>